<reference evidence="11" key="1">
    <citation type="journal article" date="2019" name="Nat. Commun.">
        <title>Expansion of phycobilisome linker gene families in mesophilic red algae.</title>
        <authorList>
            <person name="Lee J."/>
            <person name="Kim D."/>
            <person name="Bhattacharya D."/>
            <person name="Yoon H.S."/>
        </authorList>
    </citation>
    <scope>NUCLEOTIDE SEQUENCE [LARGE SCALE GENOMIC DNA]</scope>
    <source>
        <strain evidence="11">CCMP 1328</strain>
    </source>
</reference>
<keyword evidence="5 9" id="KW-1133">Transmembrane helix</keyword>
<name>A0A5J4YJ85_PORPP</name>
<comment type="subcellular location">
    <subcellularLocation>
        <location evidence="2">Endomembrane system</location>
    </subcellularLocation>
    <subcellularLocation>
        <location evidence="1">Membrane</location>
        <topology evidence="1">Multi-pass membrane protein</topology>
    </subcellularLocation>
</comment>
<feature type="transmembrane region" description="Helical" evidence="9">
    <location>
        <begin position="409"/>
        <end position="430"/>
    </location>
</feature>
<accession>A0A5J4YJ85</accession>
<dbReference type="Proteomes" id="UP000324585">
    <property type="component" value="Unassembled WGS sequence"/>
</dbReference>
<feature type="transmembrane region" description="Helical" evidence="9">
    <location>
        <begin position="376"/>
        <end position="397"/>
    </location>
</feature>
<gene>
    <name evidence="10" type="ORF">FVE85_2516</name>
</gene>
<dbReference type="PANTHER" id="PTHR31651:SF36">
    <property type="entry name" value="AUXIN EFFLUX CARRIER FAMILY PROTEIN"/>
    <property type="match status" value="1"/>
</dbReference>
<dbReference type="GO" id="GO:0016020">
    <property type="term" value="C:membrane"/>
    <property type="evidence" value="ECO:0007669"/>
    <property type="project" value="UniProtKB-SubCell"/>
</dbReference>
<evidence type="ECO:0000256" key="6">
    <source>
        <dbReference type="ARBA" id="ARBA00023136"/>
    </source>
</evidence>
<keyword evidence="11" id="KW-1185">Reference proteome</keyword>
<evidence type="ECO:0000256" key="7">
    <source>
        <dbReference type="ARBA" id="ARBA00025100"/>
    </source>
</evidence>
<keyword evidence="3" id="KW-0813">Transport</keyword>
<dbReference type="EMBL" id="VRMN01000013">
    <property type="protein sequence ID" value="KAA8491501.1"/>
    <property type="molecule type" value="Genomic_DNA"/>
</dbReference>
<organism evidence="10 11">
    <name type="scientific">Porphyridium purpureum</name>
    <name type="common">Red alga</name>
    <name type="synonym">Porphyridium cruentum</name>
    <dbReference type="NCBI Taxonomy" id="35688"/>
    <lineage>
        <taxon>Eukaryota</taxon>
        <taxon>Rhodophyta</taxon>
        <taxon>Bangiophyceae</taxon>
        <taxon>Porphyridiales</taxon>
        <taxon>Porphyridiaceae</taxon>
        <taxon>Porphyridium</taxon>
    </lineage>
</organism>
<protein>
    <submittedName>
        <fullName evidence="10">Protein PIN-LIKES 1</fullName>
    </submittedName>
</protein>
<feature type="transmembrane region" description="Helical" evidence="9">
    <location>
        <begin position="96"/>
        <end position="116"/>
    </location>
</feature>
<comment type="function">
    <text evidence="7">Involved in cellular auxin homeostasis by regulating auxin metabolism. Regulates intracellular auxin accumulation at the endoplasmic reticulum and thus auxin availability for nuclear auxin signaling.</text>
</comment>
<evidence type="ECO:0000256" key="1">
    <source>
        <dbReference type="ARBA" id="ARBA00004141"/>
    </source>
</evidence>
<evidence type="ECO:0000256" key="5">
    <source>
        <dbReference type="ARBA" id="ARBA00022989"/>
    </source>
</evidence>
<feature type="transmembrane region" description="Helical" evidence="9">
    <location>
        <begin position="226"/>
        <end position="250"/>
    </location>
</feature>
<proteinExistence type="inferred from homology"/>
<feature type="transmembrane region" description="Helical" evidence="9">
    <location>
        <begin position="334"/>
        <end position="355"/>
    </location>
</feature>
<dbReference type="PANTHER" id="PTHR31651">
    <property type="match status" value="1"/>
</dbReference>
<dbReference type="InterPro" id="IPR045033">
    <property type="entry name" value="PILS1/3/4/5/7"/>
</dbReference>
<dbReference type="Pfam" id="PF03547">
    <property type="entry name" value="Mem_trans"/>
    <property type="match status" value="1"/>
</dbReference>
<evidence type="ECO:0000256" key="3">
    <source>
        <dbReference type="ARBA" id="ARBA00022448"/>
    </source>
</evidence>
<dbReference type="OrthoDB" id="5804at2759"/>
<comment type="caution">
    <text evidence="10">The sequence shown here is derived from an EMBL/GenBank/DDBJ whole genome shotgun (WGS) entry which is preliminary data.</text>
</comment>
<evidence type="ECO:0000256" key="2">
    <source>
        <dbReference type="ARBA" id="ARBA00004308"/>
    </source>
</evidence>
<dbReference type="InterPro" id="IPR004776">
    <property type="entry name" value="Mem_transp_PIN-like"/>
</dbReference>
<dbReference type="OMA" id="ILFWSYA"/>
<feature type="transmembrane region" description="Helical" evidence="9">
    <location>
        <begin position="442"/>
        <end position="466"/>
    </location>
</feature>
<dbReference type="GO" id="GO:0055085">
    <property type="term" value="P:transmembrane transport"/>
    <property type="evidence" value="ECO:0007669"/>
    <property type="project" value="InterPro"/>
</dbReference>
<sequence length="470" mass="49622">MLSAGWISGPAPTSSPVLSARRRSRVRVVVRCSADAAAARPPRRRVMRVKLLQQARADIVDAAKQNVSSATEREAQRVASVQVPAFTDLMLVRGDVLQISVIATAKLLVTILIGGFAQKRGVLSKQVLSALSASVYNIFLPSVLFCNMVQTLAKHSLSSVGLVPLLALAQIAFGWLCSILACRLFRIDTHSDAGKFVTVSCAFGNSAALPLLFANNLFAADPVRQAGLVSGISFFLLGWSPLFWSIGYMIMAGEASTKSAGATQLAAPSLNADARTGIRARIQQLVRHPMVARVFAPPIVGALSGLLVGSIPVLRRAFLADGAPLGILFESLSGLGAAYVPCAVLVLAGSLASNVGKKKQDGDVSAGISAEDLKQIAAVSFVRFCLVPLFAVGSLIATRRVLGATLRPILQFTILLESVMPAAQNTVLMLQLENKPEAASRVATLLLYIYILAVIPISLGISHFLMMTGA</sequence>
<dbReference type="AlphaFoldDB" id="A0A5J4YJ85"/>
<feature type="transmembrane region" description="Helical" evidence="9">
    <location>
        <begin position="162"/>
        <end position="184"/>
    </location>
</feature>
<evidence type="ECO:0000256" key="8">
    <source>
        <dbReference type="ARBA" id="ARBA00025752"/>
    </source>
</evidence>
<comment type="similarity">
    <text evidence="8">Belongs to the auxin efflux carrier (TC 2.A.69.2) family.</text>
</comment>
<evidence type="ECO:0000313" key="11">
    <source>
        <dbReference type="Proteomes" id="UP000324585"/>
    </source>
</evidence>
<feature type="transmembrane region" description="Helical" evidence="9">
    <location>
        <begin position="128"/>
        <end position="150"/>
    </location>
</feature>
<dbReference type="GO" id="GO:0012505">
    <property type="term" value="C:endomembrane system"/>
    <property type="evidence" value="ECO:0007669"/>
    <property type="project" value="UniProtKB-SubCell"/>
</dbReference>
<evidence type="ECO:0000256" key="4">
    <source>
        <dbReference type="ARBA" id="ARBA00022692"/>
    </source>
</evidence>
<evidence type="ECO:0000256" key="9">
    <source>
        <dbReference type="SAM" id="Phobius"/>
    </source>
</evidence>
<keyword evidence="4 9" id="KW-0812">Transmembrane</keyword>
<feature type="transmembrane region" description="Helical" evidence="9">
    <location>
        <begin position="291"/>
        <end position="314"/>
    </location>
</feature>
<feature type="transmembrane region" description="Helical" evidence="9">
    <location>
        <begin position="196"/>
        <end position="214"/>
    </location>
</feature>
<evidence type="ECO:0000313" key="10">
    <source>
        <dbReference type="EMBL" id="KAA8491501.1"/>
    </source>
</evidence>
<keyword evidence="6 9" id="KW-0472">Membrane</keyword>